<dbReference type="PaxDb" id="3218-PP1S241_110V6.1"/>
<gene>
    <name evidence="1" type="ORF">PHYPA_025516</name>
</gene>
<dbReference type="Gramene" id="Pp3c20_23600V3.2">
    <property type="protein sequence ID" value="PAC:32946891.CDS.1"/>
    <property type="gene ID" value="Pp3c20_23600"/>
</dbReference>
<dbReference type="AlphaFoldDB" id="A0A2K1IWB3"/>
<evidence type="ECO:0000313" key="1">
    <source>
        <dbReference type="EMBL" id="PNR33572.1"/>
    </source>
</evidence>
<dbReference type="Gramene" id="Pp3c20_23600V3.1">
    <property type="protein sequence ID" value="PAC:32946890.CDS.1"/>
    <property type="gene ID" value="Pp3c20_23600"/>
</dbReference>
<protein>
    <submittedName>
        <fullName evidence="1 2">Uncharacterized protein</fullName>
    </submittedName>
</protein>
<dbReference type="EMBL" id="ABEU02000020">
    <property type="protein sequence ID" value="PNR33572.1"/>
    <property type="molecule type" value="Genomic_DNA"/>
</dbReference>
<evidence type="ECO:0000313" key="3">
    <source>
        <dbReference type="Proteomes" id="UP000006727"/>
    </source>
</evidence>
<reference evidence="1 3" key="1">
    <citation type="journal article" date="2008" name="Science">
        <title>The Physcomitrella genome reveals evolutionary insights into the conquest of land by plants.</title>
        <authorList>
            <person name="Rensing S."/>
            <person name="Lang D."/>
            <person name="Zimmer A."/>
            <person name="Terry A."/>
            <person name="Salamov A."/>
            <person name="Shapiro H."/>
            <person name="Nishiyama T."/>
            <person name="Perroud P.-F."/>
            <person name="Lindquist E."/>
            <person name="Kamisugi Y."/>
            <person name="Tanahashi T."/>
            <person name="Sakakibara K."/>
            <person name="Fujita T."/>
            <person name="Oishi K."/>
            <person name="Shin-I T."/>
            <person name="Kuroki Y."/>
            <person name="Toyoda A."/>
            <person name="Suzuki Y."/>
            <person name="Hashimoto A."/>
            <person name="Yamaguchi K."/>
            <person name="Sugano A."/>
            <person name="Kohara Y."/>
            <person name="Fujiyama A."/>
            <person name="Anterola A."/>
            <person name="Aoki S."/>
            <person name="Ashton N."/>
            <person name="Barbazuk W.B."/>
            <person name="Barker E."/>
            <person name="Bennetzen J."/>
            <person name="Bezanilla M."/>
            <person name="Blankenship R."/>
            <person name="Cho S.H."/>
            <person name="Dutcher S."/>
            <person name="Estelle M."/>
            <person name="Fawcett J.A."/>
            <person name="Gundlach H."/>
            <person name="Hanada K."/>
            <person name="Heyl A."/>
            <person name="Hicks K.A."/>
            <person name="Hugh J."/>
            <person name="Lohr M."/>
            <person name="Mayer K."/>
            <person name="Melkozernov A."/>
            <person name="Murata T."/>
            <person name="Nelson D."/>
            <person name="Pils B."/>
            <person name="Prigge M."/>
            <person name="Reiss B."/>
            <person name="Renner T."/>
            <person name="Rombauts S."/>
            <person name="Rushton P."/>
            <person name="Sanderfoot A."/>
            <person name="Schween G."/>
            <person name="Shiu S.-H."/>
            <person name="Stueber K."/>
            <person name="Theodoulou F.L."/>
            <person name="Tu H."/>
            <person name="Van de Peer Y."/>
            <person name="Verrier P.J."/>
            <person name="Waters E."/>
            <person name="Wood A."/>
            <person name="Yang L."/>
            <person name="Cove D."/>
            <person name="Cuming A."/>
            <person name="Hasebe M."/>
            <person name="Lucas S."/>
            <person name="Mishler D.B."/>
            <person name="Reski R."/>
            <person name="Grigoriev I."/>
            <person name="Quatrano R.S."/>
            <person name="Boore J.L."/>
        </authorList>
    </citation>
    <scope>NUCLEOTIDE SEQUENCE [LARGE SCALE GENOMIC DNA]</scope>
    <source>
        <strain evidence="2 3">cv. Gransden 2004</strain>
    </source>
</reference>
<accession>A0A2K1IWB3</accession>
<dbReference type="InParanoid" id="A0A2K1IWB3"/>
<reference evidence="1 3" key="2">
    <citation type="journal article" date="2018" name="Plant J.">
        <title>The Physcomitrella patens chromosome-scale assembly reveals moss genome structure and evolution.</title>
        <authorList>
            <person name="Lang D."/>
            <person name="Ullrich K.K."/>
            <person name="Murat F."/>
            <person name="Fuchs J."/>
            <person name="Jenkins J."/>
            <person name="Haas F.B."/>
            <person name="Piednoel M."/>
            <person name="Gundlach H."/>
            <person name="Van Bel M."/>
            <person name="Meyberg R."/>
            <person name="Vives C."/>
            <person name="Morata J."/>
            <person name="Symeonidi A."/>
            <person name="Hiss M."/>
            <person name="Muchero W."/>
            <person name="Kamisugi Y."/>
            <person name="Saleh O."/>
            <person name="Blanc G."/>
            <person name="Decker E.L."/>
            <person name="van Gessel N."/>
            <person name="Grimwood J."/>
            <person name="Hayes R.D."/>
            <person name="Graham S.W."/>
            <person name="Gunter L.E."/>
            <person name="McDaniel S.F."/>
            <person name="Hoernstein S.N.W."/>
            <person name="Larsson A."/>
            <person name="Li F.W."/>
            <person name="Perroud P.F."/>
            <person name="Phillips J."/>
            <person name="Ranjan P."/>
            <person name="Rokshar D.S."/>
            <person name="Rothfels C.J."/>
            <person name="Schneider L."/>
            <person name="Shu S."/>
            <person name="Stevenson D.W."/>
            <person name="Thummler F."/>
            <person name="Tillich M."/>
            <person name="Villarreal Aguilar J.C."/>
            <person name="Widiez T."/>
            <person name="Wong G.K."/>
            <person name="Wymore A."/>
            <person name="Zhang Y."/>
            <person name="Zimmer A.D."/>
            <person name="Quatrano R.S."/>
            <person name="Mayer K.F.X."/>
            <person name="Goodstein D."/>
            <person name="Casacuberta J.M."/>
            <person name="Vandepoele K."/>
            <person name="Reski R."/>
            <person name="Cuming A.C."/>
            <person name="Tuskan G.A."/>
            <person name="Maumus F."/>
            <person name="Salse J."/>
            <person name="Schmutz J."/>
            <person name="Rensing S.A."/>
        </authorList>
    </citation>
    <scope>NUCLEOTIDE SEQUENCE [LARGE SCALE GENOMIC DNA]</scope>
    <source>
        <strain evidence="2 3">cv. Gransden 2004</strain>
    </source>
</reference>
<keyword evidence="3" id="KW-1185">Reference proteome</keyword>
<dbReference type="EnsemblPlants" id="Pp3c20_23600V3.2">
    <property type="protein sequence ID" value="PAC:32946891.CDS.1"/>
    <property type="gene ID" value="Pp3c20_23600"/>
</dbReference>
<proteinExistence type="predicted"/>
<evidence type="ECO:0000313" key="2">
    <source>
        <dbReference type="EnsemblPlants" id="PAC:32946890.CDS.1"/>
    </source>
</evidence>
<dbReference type="EnsemblPlants" id="Pp3c20_23600V3.1">
    <property type="protein sequence ID" value="PAC:32946890.CDS.1"/>
    <property type="gene ID" value="Pp3c20_23600"/>
</dbReference>
<organism evidence="1">
    <name type="scientific">Physcomitrium patens</name>
    <name type="common">Spreading-leaved earth moss</name>
    <name type="synonym">Physcomitrella patens</name>
    <dbReference type="NCBI Taxonomy" id="3218"/>
    <lineage>
        <taxon>Eukaryota</taxon>
        <taxon>Viridiplantae</taxon>
        <taxon>Streptophyta</taxon>
        <taxon>Embryophyta</taxon>
        <taxon>Bryophyta</taxon>
        <taxon>Bryophytina</taxon>
        <taxon>Bryopsida</taxon>
        <taxon>Funariidae</taxon>
        <taxon>Funariales</taxon>
        <taxon>Funariaceae</taxon>
        <taxon>Physcomitrium</taxon>
    </lineage>
</organism>
<dbReference type="Proteomes" id="UP000006727">
    <property type="component" value="Chromosome 20"/>
</dbReference>
<reference evidence="2" key="3">
    <citation type="submission" date="2020-12" db="UniProtKB">
        <authorList>
            <consortium name="EnsemblPlants"/>
        </authorList>
    </citation>
    <scope>IDENTIFICATION</scope>
</reference>
<name>A0A2K1IWB3_PHYPA</name>
<sequence>MMMLMYEFAFKGLNSAFFGSPSFFSAWMTSGASYYCYPVVPVFVRLKSDISIRPTGVSGFRHPKISNLH</sequence>